<sequence length="183" mass="19879">MSTVRTRTFCCCIPVRAGAILISLLGFLGGGTITAVGIISLIKPSNGGNKTSLIIQVCVYALLAILSLFGLIGAIAKKLGMVRIYFGSLMFHLFFSIGCGIYAIYNTFKDSPNYVRECVSGSLDPSVFKTCKDGSTLMKALMIGVFVIAWLLEIWACVIVQGYSQQLNEEARNKNLVKDTEAW</sequence>
<dbReference type="OrthoDB" id="3362027at2759"/>
<feature type="transmembrane region" description="Helical" evidence="1">
    <location>
        <begin position="54"/>
        <end position="72"/>
    </location>
</feature>
<feature type="transmembrane region" description="Helical" evidence="1">
    <location>
        <begin position="140"/>
        <end position="164"/>
    </location>
</feature>
<feature type="transmembrane region" description="Helical" evidence="1">
    <location>
        <begin position="84"/>
        <end position="105"/>
    </location>
</feature>
<gene>
    <name evidence="2" type="ORF">BDQ12DRAFT_673206</name>
</gene>
<keyword evidence="1" id="KW-1133">Transmembrane helix</keyword>
<organism evidence="2 3">
    <name type="scientific">Crucibulum laeve</name>
    <dbReference type="NCBI Taxonomy" id="68775"/>
    <lineage>
        <taxon>Eukaryota</taxon>
        <taxon>Fungi</taxon>
        <taxon>Dikarya</taxon>
        <taxon>Basidiomycota</taxon>
        <taxon>Agaricomycotina</taxon>
        <taxon>Agaricomycetes</taxon>
        <taxon>Agaricomycetidae</taxon>
        <taxon>Agaricales</taxon>
        <taxon>Agaricineae</taxon>
        <taxon>Nidulariaceae</taxon>
        <taxon>Crucibulum</taxon>
    </lineage>
</organism>
<dbReference type="STRING" id="68775.A0A5C3MJH9"/>
<keyword evidence="1" id="KW-0812">Transmembrane</keyword>
<evidence type="ECO:0000256" key="1">
    <source>
        <dbReference type="SAM" id="Phobius"/>
    </source>
</evidence>
<dbReference type="EMBL" id="ML213590">
    <property type="protein sequence ID" value="TFK44556.1"/>
    <property type="molecule type" value="Genomic_DNA"/>
</dbReference>
<reference evidence="2 3" key="1">
    <citation type="journal article" date="2019" name="Nat. Ecol. Evol.">
        <title>Megaphylogeny resolves global patterns of mushroom evolution.</title>
        <authorList>
            <person name="Varga T."/>
            <person name="Krizsan K."/>
            <person name="Foldi C."/>
            <person name="Dima B."/>
            <person name="Sanchez-Garcia M."/>
            <person name="Sanchez-Ramirez S."/>
            <person name="Szollosi G.J."/>
            <person name="Szarkandi J.G."/>
            <person name="Papp V."/>
            <person name="Albert L."/>
            <person name="Andreopoulos W."/>
            <person name="Angelini C."/>
            <person name="Antonin V."/>
            <person name="Barry K.W."/>
            <person name="Bougher N.L."/>
            <person name="Buchanan P."/>
            <person name="Buyck B."/>
            <person name="Bense V."/>
            <person name="Catcheside P."/>
            <person name="Chovatia M."/>
            <person name="Cooper J."/>
            <person name="Damon W."/>
            <person name="Desjardin D."/>
            <person name="Finy P."/>
            <person name="Geml J."/>
            <person name="Haridas S."/>
            <person name="Hughes K."/>
            <person name="Justo A."/>
            <person name="Karasinski D."/>
            <person name="Kautmanova I."/>
            <person name="Kiss B."/>
            <person name="Kocsube S."/>
            <person name="Kotiranta H."/>
            <person name="LaButti K.M."/>
            <person name="Lechner B.E."/>
            <person name="Liimatainen K."/>
            <person name="Lipzen A."/>
            <person name="Lukacs Z."/>
            <person name="Mihaltcheva S."/>
            <person name="Morgado L.N."/>
            <person name="Niskanen T."/>
            <person name="Noordeloos M.E."/>
            <person name="Ohm R.A."/>
            <person name="Ortiz-Santana B."/>
            <person name="Ovrebo C."/>
            <person name="Racz N."/>
            <person name="Riley R."/>
            <person name="Savchenko A."/>
            <person name="Shiryaev A."/>
            <person name="Soop K."/>
            <person name="Spirin V."/>
            <person name="Szebenyi C."/>
            <person name="Tomsovsky M."/>
            <person name="Tulloss R.E."/>
            <person name="Uehling J."/>
            <person name="Grigoriev I.V."/>
            <person name="Vagvolgyi C."/>
            <person name="Papp T."/>
            <person name="Martin F.M."/>
            <person name="Miettinen O."/>
            <person name="Hibbett D.S."/>
            <person name="Nagy L.G."/>
        </authorList>
    </citation>
    <scope>NUCLEOTIDE SEQUENCE [LARGE SCALE GENOMIC DNA]</scope>
    <source>
        <strain evidence="2 3">CBS 166.37</strain>
    </source>
</reference>
<name>A0A5C3MJH9_9AGAR</name>
<protein>
    <submittedName>
        <fullName evidence="2">Uncharacterized protein</fullName>
    </submittedName>
</protein>
<keyword evidence="3" id="KW-1185">Reference proteome</keyword>
<evidence type="ECO:0000313" key="3">
    <source>
        <dbReference type="Proteomes" id="UP000308652"/>
    </source>
</evidence>
<dbReference type="AlphaFoldDB" id="A0A5C3MJH9"/>
<feature type="transmembrane region" description="Helical" evidence="1">
    <location>
        <begin position="20"/>
        <end position="42"/>
    </location>
</feature>
<evidence type="ECO:0000313" key="2">
    <source>
        <dbReference type="EMBL" id="TFK44556.1"/>
    </source>
</evidence>
<dbReference type="Proteomes" id="UP000308652">
    <property type="component" value="Unassembled WGS sequence"/>
</dbReference>
<keyword evidence="1" id="KW-0472">Membrane</keyword>
<accession>A0A5C3MJH9</accession>
<proteinExistence type="predicted"/>